<name>A0A2V1DXE8_9PLEO</name>
<gene>
    <name evidence="2" type="ORF">DM02DRAFT_699381</name>
</gene>
<dbReference type="CDD" id="cd01066">
    <property type="entry name" value="APP_MetAP"/>
    <property type="match status" value="1"/>
</dbReference>
<keyword evidence="2" id="KW-0645">Protease</keyword>
<dbReference type="GO" id="GO:0004177">
    <property type="term" value="F:aminopeptidase activity"/>
    <property type="evidence" value="ECO:0007669"/>
    <property type="project" value="UniProtKB-KW"/>
</dbReference>
<feature type="domain" description="Peptidase M24" evidence="1">
    <location>
        <begin position="50"/>
        <end position="213"/>
    </location>
</feature>
<keyword evidence="2" id="KW-0031">Aminopeptidase</keyword>
<dbReference type="OrthoDB" id="2818246at2759"/>
<dbReference type="PANTHER" id="PTHR46112">
    <property type="entry name" value="AMINOPEPTIDASE"/>
    <property type="match status" value="1"/>
</dbReference>
<evidence type="ECO:0000313" key="3">
    <source>
        <dbReference type="Proteomes" id="UP000244855"/>
    </source>
</evidence>
<evidence type="ECO:0000259" key="1">
    <source>
        <dbReference type="Pfam" id="PF00557"/>
    </source>
</evidence>
<dbReference type="Proteomes" id="UP000244855">
    <property type="component" value="Unassembled WGS sequence"/>
</dbReference>
<dbReference type="Pfam" id="PF00557">
    <property type="entry name" value="Peptidase_M24"/>
    <property type="match status" value="1"/>
</dbReference>
<dbReference type="SUPFAM" id="SSF55920">
    <property type="entry name" value="Creatinase/aminopeptidase"/>
    <property type="match status" value="1"/>
</dbReference>
<dbReference type="AlphaFoldDB" id="A0A2V1DXE8"/>
<proteinExistence type="predicted"/>
<dbReference type="InterPro" id="IPR050659">
    <property type="entry name" value="Peptidase_M24B"/>
</dbReference>
<dbReference type="InterPro" id="IPR036005">
    <property type="entry name" value="Creatinase/aminopeptidase-like"/>
</dbReference>
<protein>
    <submittedName>
        <fullName evidence="2">Creatinase/aminopeptidase</fullName>
    </submittedName>
</protein>
<sequence>MNEEGKDMEGQDAGHVVEAQAAATVLSQQINRDMSSQQSKVDERAGHLLNAQANAAALFADIGRDLIRPHVTEKQLCDEIHKHATERYGVRTWNKRIVRSGPNTLLPYTEHAPDRRIQEDDIVFVNIGVVFNEFEADYGRTFVLGDDPTKAKLRDSLEPVWEGLKAQFDDDATITGDELYMMARQAAKIAGYTFGSNQAGHLVGLLPQESIPRNKISMSITPNSGCMYQPDKDGKERHWVLQIHLVDRENKIGAFMEQLMEYAS</sequence>
<dbReference type="Gene3D" id="3.90.230.10">
    <property type="entry name" value="Creatinase/methionine aminopeptidase superfamily"/>
    <property type="match status" value="1"/>
</dbReference>
<accession>A0A2V1DXE8</accession>
<keyword evidence="2" id="KW-0378">Hydrolase</keyword>
<keyword evidence="3" id="KW-1185">Reference proteome</keyword>
<evidence type="ECO:0000313" key="2">
    <source>
        <dbReference type="EMBL" id="PVI03028.1"/>
    </source>
</evidence>
<reference evidence="2 3" key="1">
    <citation type="journal article" date="2018" name="Sci. Rep.">
        <title>Comparative genomics provides insights into the lifestyle and reveals functional heterogeneity of dark septate endophytic fungi.</title>
        <authorList>
            <person name="Knapp D.G."/>
            <person name="Nemeth J.B."/>
            <person name="Barry K."/>
            <person name="Hainaut M."/>
            <person name="Henrissat B."/>
            <person name="Johnson J."/>
            <person name="Kuo A."/>
            <person name="Lim J.H.P."/>
            <person name="Lipzen A."/>
            <person name="Nolan M."/>
            <person name="Ohm R.A."/>
            <person name="Tamas L."/>
            <person name="Grigoriev I.V."/>
            <person name="Spatafora J.W."/>
            <person name="Nagy L.G."/>
            <person name="Kovacs G.M."/>
        </authorList>
    </citation>
    <scope>NUCLEOTIDE SEQUENCE [LARGE SCALE GENOMIC DNA]</scope>
    <source>
        <strain evidence="2 3">DSE2036</strain>
    </source>
</reference>
<organism evidence="2 3">
    <name type="scientific">Periconia macrospinosa</name>
    <dbReference type="NCBI Taxonomy" id="97972"/>
    <lineage>
        <taxon>Eukaryota</taxon>
        <taxon>Fungi</taxon>
        <taxon>Dikarya</taxon>
        <taxon>Ascomycota</taxon>
        <taxon>Pezizomycotina</taxon>
        <taxon>Dothideomycetes</taxon>
        <taxon>Pleosporomycetidae</taxon>
        <taxon>Pleosporales</taxon>
        <taxon>Massarineae</taxon>
        <taxon>Periconiaceae</taxon>
        <taxon>Periconia</taxon>
    </lineage>
</organism>
<dbReference type="InterPro" id="IPR000994">
    <property type="entry name" value="Pept_M24"/>
</dbReference>
<dbReference type="PANTHER" id="PTHR46112:SF8">
    <property type="entry name" value="CYTOPLASMIC PEPTIDASE PEPQ-RELATED"/>
    <property type="match status" value="1"/>
</dbReference>
<dbReference type="EMBL" id="KZ805336">
    <property type="protein sequence ID" value="PVI03028.1"/>
    <property type="molecule type" value="Genomic_DNA"/>
</dbReference>